<dbReference type="KEGG" id="anr:Ana3638_04960"/>
<keyword evidence="6" id="KW-1185">Reference proteome</keyword>
<organism evidence="5 6">
    <name type="scientific">Anaerocolumna sedimenticola</name>
    <dbReference type="NCBI Taxonomy" id="2696063"/>
    <lineage>
        <taxon>Bacteria</taxon>
        <taxon>Bacillati</taxon>
        <taxon>Bacillota</taxon>
        <taxon>Clostridia</taxon>
        <taxon>Lachnospirales</taxon>
        <taxon>Lachnospiraceae</taxon>
        <taxon>Anaerocolumna</taxon>
    </lineage>
</organism>
<evidence type="ECO:0000313" key="6">
    <source>
        <dbReference type="Proteomes" id="UP000464314"/>
    </source>
</evidence>
<dbReference type="Proteomes" id="UP000464314">
    <property type="component" value="Chromosome"/>
</dbReference>
<dbReference type="InterPro" id="IPR029056">
    <property type="entry name" value="Ribokinase-like"/>
</dbReference>
<dbReference type="InterPro" id="IPR052700">
    <property type="entry name" value="Carb_kinase_PfkB-like"/>
</dbReference>
<evidence type="ECO:0000313" key="5">
    <source>
        <dbReference type="EMBL" id="QHQ60203.1"/>
    </source>
</evidence>
<keyword evidence="2" id="KW-0808">Transferase</keyword>
<dbReference type="PANTHER" id="PTHR43320">
    <property type="entry name" value="SUGAR KINASE"/>
    <property type="match status" value="1"/>
</dbReference>
<feature type="domain" description="Carbohydrate kinase PfkB" evidence="4">
    <location>
        <begin position="28"/>
        <end position="313"/>
    </location>
</feature>
<dbReference type="RefSeq" id="WP_161837039.1">
    <property type="nucleotide sequence ID" value="NZ_CP048000.1"/>
</dbReference>
<dbReference type="GO" id="GO:0016301">
    <property type="term" value="F:kinase activity"/>
    <property type="evidence" value="ECO:0007669"/>
    <property type="project" value="UniProtKB-KW"/>
</dbReference>
<dbReference type="AlphaFoldDB" id="A0A6P1TIE1"/>
<proteinExistence type="inferred from homology"/>
<evidence type="ECO:0000256" key="2">
    <source>
        <dbReference type="ARBA" id="ARBA00022679"/>
    </source>
</evidence>
<dbReference type="SUPFAM" id="SSF53613">
    <property type="entry name" value="Ribokinase-like"/>
    <property type="match status" value="1"/>
</dbReference>
<dbReference type="InterPro" id="IPR011611">
    <property type="entry name" value="PfkB_dom"/>
</dbReference>
<sequence length="344" mass="38806">MKFSEEKKEFDALAFGELLLRLSSPLNERMISGAVFEKRAGGAELNVVSGISLMGLHTGIISKLPKNELGTYIKNNVRFCGVSDEWLVYDESPEARLGIYYYEHGVFPRKPTVVYDRKNASINSIKLDEIPESIYHTTRLFHTSGISLALSEQTRNTAETLIRKFKEAGAFISFDVNFRANLWTEADAKKYIERILPYVDILFISEETSRRTFGRTGDLKEILKSFAKEYNIGVLASTERKIISPKKHTFGSTIYNAEEDKFYREEPYENIEVIDRIGSGDAYVSGVLFGLLAYGDCQKALEYGNAACAVKNTVLGDLPSTDIKEMDKIIESHKGTGYQSEMNR</sequence>
<keyword evidence="3 5" id="KW-0418">Kinase</keyword>
<evidence type="ECO:0000259" key="4">
    <source>
        <dbReference type="Pfam" id="PF00294"/>
    </source>
</evidence>
<name>A0A6P1TIE1_9FIRM</name>
<dbReference type="PANTHER" id="PTHR43320:SF2">
    <property type="entry name" value="2-DEHYDRO-3-DEOXYGLUCONOKINASE_2-DEHYDRO-3-DEOXYGALACTONOKINASE"/>
    <property type="match status" value="1"/>
</dbReference>
<reference evidence="5 6" key="1">
    <citation type="submission" date="2020-01" db="EMBL/GenBank/DDBJ databases">
        <title>Genome analysis of Anaerocolumna sp. CBA3638.</title>
        <authorList>
            <person name="Kim J."/>
            <person name="Roh S.W."/>
        </authorList>
    </citation>
    <scope>NUCLEOTIDE SEQUENCE [LARGE SCALE GENOMIC DNA]</scope>
    <source>
        <strain evidence="5 6">CBA3638</strain>
    </source>
</reference>
<dbReference type="CDD" id="cd01166">
    <property type="entry name" value="KdgK"/>
    <property type="match status" value="1"/>
</dbReference>
<dbReference type="Pfam" id="PF00294">
    <property type="entry name" value="PfkB"/>
    <property type="match status" value="1"/>
</dbReference>
<gene>
    <name evidence="5" type="ORF">Ana3638_04960</name>
</gene>
<evidence type="ECO:0000256" key="3">
    <source>
        <dbReference type="ARBA" id="ARBA00022777"/>
    </source>
</evidence>
<dbReference type="EMBL" id="CP048000">
    <property type="protein sequence ID" value="QHQ60203.1"/>
    <property type="molecule type" value="Genomic_DNA"/>
</dbReference>
<comment type="similarity">
    <text evidence="1">Belongs to the carbohydrate kinase PfkB family.</text>
</comment>
<accession>A0A6P1TIE1</accession>
<protein>
    <submittedName>
        <fullName evidence="5">Sugar kinase</fullName>
    </submittedName>
</protein>
<dbReference type="Gene3D" id="3.40.1190.20">
    <property type="match status" value="1"/>
</dbReference>
<evidence type="ECO:0000256" key="1">
    <source>
        <dbReference type="ARBA" id="ARBA00010688"/>
    </source>
</evidence>